<dbReference type="InterPro" id="IPR050553">
    <property type="entry name" value="Thioredoxin_ResA/DsbE_sf"/>
</dbReference>
<gene>
    <name evidence="7" type="ORF">EM6_1582</name>
</gene>
<dbReference type="Pfam" id="PF08534">
    <property type="entry name" value="Redoxin"/>
    <property type="match status" value="1"/>
</dbReference>
<dbReference type="SUPFAM" id="SSF52833">
    <property type="entry name" value="Thioredoxin-like"/>
    <property type="match status" value="1"/>
</dbReference>
<evidence type="ECO:0000313" key="7">
    <source>
        <dbReference type="EMBL" id="BBF80988.1"/>
    </source>
</evidence>
<keyword evidence="4" id="KW-1015">Disulfide bond</keyword>
<reference evidence="8" key="2">
    <citation type="journal article" date="2017" name="Plant Physiol. Biochem.">
        <title>Differential oxidative and antioxidative response of duckweed Lemna minor toward plant growth promoting/inhibiting bacteria.</title>
        <authorList>
            <person name="Ishizawa H."/>
            <person name="Kuroda M."/>
            <person name="Morikawa M."/>
            <person name="Ike M."/>
        </authorList>
    </citation>
    <scope>NUCLEOTIDE SEQUENCE [LARGE SCALE GENOMIC DNA]</scope>
    <source>
        <strain evidence="8">M6</strain>
    </source>
</reference>
<feature type="domain" description="Thioredoxin" evidence="6">
    <location>
        <begin position="35"/>
        <end position="174"/>
    </location>
</feature>
<organism evidence="7 8">
    <name type="scientific">Asticcacaulis excentricus</name>
    <dbReference type="NCBI Taxonomy" id="78587"/>
    <lineage>
        <taxon>Bacteria</taxon>
        <taxon>Pseudomonadati</taxon>
        <taxon>Pseudomonadota</taxon>
        <taxon>Alphaproteobacteria</taxon>
        <taxon>Caulobacterales</taxon>
        <taxon>Caulobacteraceae</taxon>
        <taxon>Asticcacaulis</taxon>
    </lineage>
</organism>
<dbReference type="OrthoDB" id="9799347at2"/>
<dbReference type="GO" id="GO:0017004">
    <property type="term" value="P:cytochrome complex assembly"/>
    <property type="evidence" value="ECO:0007669"/>
    <property type="project" value="UniProtKB-KW"/>
</dbReference>
<dbReference type="Gene3D" id="3.40.30.10">
    <property type="entry name" value="Glutaredoxin"/>
    <property type="match status" value="1"/>
</dbReference>
<sequence>MKRLLLAAPLVLLVGLAAILGWYNFHKKTDYAPAELVGKPLPARLLTDLHDGSLASLPAIARASGKPVLVNVFASWCTPCLAEHPYLMDLKAKGVIIIGIDHKDTPINGLSFIEKHGNPYARILSDEDGQMGLDLGISGVPETFIVGADGVVIDKITGPIVPETVPAVYKAVSEGTTLP</sequence>
<evidence type="ECO:0000313" key="8">
    <source>
        <dbReference type="Proteomes" id="UP000278756"/>
    </source>
</evidence>
<accession>A0A3G9G9F2</accession>
<dbReference type="RefSeq" id="WP_126421731.1">
    <property type="nucleotide sequence ID" value="NZ_AP018827.1"/>
</dbReference>
<keyword evidence="3" id="KW-0201">Cytochrome c-type biogenesis</keyword>
<dbReference type="PANTHER" id="PTHR42852:SF6">
    <property type="entry name" value="THIOL:DISULFIDE INTERCHANGE PROTEIN DSBE"/>
    <property type="match status" value="1"/>
</dbReference>
<dbReference type="PROSITE" id="PS51352">
    <property type="entry name" value="THIOREDOXIN_2"/>
    <property type="match status" value="1"/>
</dbReference>
<evidence type="ECO:0000256" key="3">
    <source>
        <dbReference type="ARBA" id="ARBA00022748"/>
    </source>
</evidence>
<evidence type="ECO:0000256" key="1">
    <source>
        <dbReference type="ARBA" id="ARBA00004196"/>
    </source>
</evidence>
<reference evidence="8" key="1">
    <citation type="journal article" date="2017" name="Biotechnol. Biofuels">
        <title>Evaluation of environmental bacterial communities as a factor affecting the growth of duckweed Lemna minor.</title>
        <authorList>
            <person name="Ishizawa H."/>
            <person name="Kuroda M."/>
            <person name="Morikawa M."/>
            <person name="Ike M."/>
        </authorList>
    </citation>
    <scope>NUCLEOTIDE SEQUENCE [LARGE SCALE GENOMIC DNA]</scope>
    <source>
        <strain evidence="8">M6</strain>
    </source>
</reference>
<dbReference type="PROSITE" id="PS00194">
    <property type="entry name" value="THIOREDOXIN_1"/>
    <property type="match status" value="1"/>
</dbReference>
<dbReference type="Proteomes" id="UP000278756">
    <property type="component" value="Chromosome 1"/>
</dbReference>
<evidence type="ECO:0000256" key="5">
    <source>
        <dbReference type="ARBA" id="ARBA00023284"/>
    </source>
</evidence>
<comment type="similarity">
    <text evidence="2">Belongs to the thioredoxin family. DsbE subfamily.</text>
</comment>
<dbReference type="NCBIfam" id="TIGR00385">
    <property type="entry name" value="dsbE"/>
    <property type="match status" value="1"/>
</dbReference>
<protein>
    <submittedName>
        <fullName evidence="7">Cytochrome c-type biogenesis protein CcmG</fullName>
    </submittedName>
</protein>
<dbReference type="GO" id="GO:0015036">
    <property type="term" value="F:disulfide oxidoreductase activity"/>
    <property type="evidence" value="ECO:0007669"/>
    <property type="project" value="InterPro"/>
</dbReference>
<keyword evidence="5" id="KW-0676">Redox-active center</keyword>
<dbReference type="InterPro" id="IPR036249">
    <property type="entry name" value="Thioredoxin-like_sf"/>
</dbReference>
<dbReference type="InterPro" id="IPR013766">
    <property type="entry name" value="Thioredoxin_domain"/>
</dbReference>
<dbReference type="CDD" id="cd03010">
    <property type="entry name" value="TlpA_like_DsbE"/>
    <property type="match status" value="1"/>
</dbReference>
<dbReference type="InterPro" id="IPR013740">
    <property type="entry name" value="Redoxin"/>
</dbReference>
<name>A0A3G9G9F2_9CAUL</name>
<dbReference type="AlphaFoldDB" id="A0A3G9G9F2"/>
<evidence type="ECO:0000256" key="2">
    <source>
        <dbReference type="ARBA" id="ARBA00007758"/>
    </source>
</evidence>
<comment type="subcellular location">
    <subcellularLocation>
        <location evidence="1">Cell envelope</location>
    </subcellularLocation>
</comment>
<evidence type="ECO:0000259" key="6">
    <source>
        <dbReference type="PROSITE" id="PS51352"/>
    </source>
</evidence>
<evidence type="ECO:0000256" key="4">
    <source>
        <dbReference type="ARBA" id="ARBA00023157"/>
    </source>
</evidence>
<dbReference type="PANTHER" id="PTHR42852">
    <property type="entry name" value="THIOL:DISULFIDE INTERCHANGE PROTEIN DSBE"/>
    <property type="match status" value="1"/>
</dbReference>
<dbReference type="InterPro" id="IPR004799">
    <property type="entry name" value="Periplasmic_diS_OxRdtase_DsbE"/>
</dbReference>
<dbReference type="EMBL" id="AP018827">
    <property type="protein sequence ID" value="BBF80988.1"/>
    <property type="molecule type" value="Genomic_DNA"/>
</dbReference>
<dbReference type="GO" id="GO:0030288">
    <property type="term" value="C:outer membrane-bounded periplasmic space"/>
    <property type="evidence" value="ECO:0007669"/>
    <property type="project" value="InterPro"/>
</dbReference>
<dbReference type="InterPro" id="IPR017937">
    <property type="entry name" value="Thioredoxin_CS"/>
</dbReference>
<proteinExistence type="inferred from homology"/>